<name>A0A0B1RSZ0_OESDE</name>
<proteinExistence type="predicted"/>
<keyword evidence="2" id="KW-1185">Reference proteome</keyword>
<evidence type="ECO:0000313" key="1">
    <source>
        <dbReference type="EMBL" id="KHJ75794.1"/>
    </source>
</evidence>
<accession>A0A0B1RSZ0</accession>
<gene>
    <name evidence="1" type="ORF">OESDEN_24590</name>
</gene>
<sequence>MFGSASSTRKSRKENGGISYKSSRVIWRKKLGSETGWQSTGRA</sequence>
<protein>
    <submittedName>
        <fullName evidence="1">Uncharacterized protein</fullName>
    </submittedName>
</protein>
<dbReference type="AlphaFoldDB" id="A0A0B1RSZ0"/>
<dbReference type="EMBL" id="KN612394">
    <property type="protein sequence ID" value="KHJ75794.1"/>
    <property type="molecule type" value="Genomic_DNA"/>
</dbReference>
<evidence type="ECO:0000313" key="2">
    <source>
        <dbReference type="Proteomes" id="UP000053660"/>
    </source>
</evidence>
<dbReference type="Proteomes" id="UP000053660">
    <property type="component" value="Unassembled WGS sequence"/>
</dbReference>
<reference evidence="1 2" key="1">
    <citation type="submission" date="2014-03" db="EMBL/GenBank/DDBJ databases">
        <title>Draft genome of the hookworm Oesophagostomum dentatum.</title>
        <authorList>
            <person name="Mitreva M."/>
        </authorList>
    </citation>
    <scope>NUCLEOTIDE SEQUENCE [LARGE SCALE GENOMIC DNA]</scope>
    <source>
        <strain evidence="1 2">OD-Hann</strain>
    </source>
</reference>
<organism evidence="1 2">
    <name type="scientific">Oesophagostomum dentatum</name>
    <name type="common">Nodular worm</name>
    <dbReference type="NCBI Taxonomy" id="61180"/>
    <lineage>
        <taxon>Eukaryota</taxon>
        <taxon>Metazoa</taxon>
        <taxon>Ecdysozoa</taxon>
        <taxon>Nematoda</taxon>
        <taxon>Chromadorea</taxon>
        <taxon>Rhabditida</taxon>
        <taxon>Rhabditina</taxon>
        <taxon>Rhabditomorpha</taxon>
        <taxon>Strongyloidea</taxon>
        <taxon>Strongylidae</taxon>
        <taxon>Oesophagostomum</taxon>
    </lineage>
</organism>